<comment type="caution">
    <text evidence="1">The sequence shown here is derived from an EMBL/GenBank/DDBJ whole genome shotgun (WGS) entry which is preliminary data.</text>
</comment>
<dbReference type="AlphaFoldDB" id="A0A4Y2BZB4"/>
<feature type="non-terminal residue" evidence="1">
    <location>
        <position position="1"/>
    </location>
</feature>
<evidence type="ECO:0000313" key="2">
    <source>
        <dbReference type="Proteomes" id="UP000499080"/>
    </source>
</evidence>
<feature type="non-terminal residue" evidence="1">
    <location>
        <position position="117"/>
    </location>
</feature>
<evidence type="ECO:0000313" key="1">
    <source>
        <dbReference type="EMBL" id="GBL96835.1"/>
    </source>
</evidence>
<name>A0A4Y2BZB4_ARAVE</name>
<dbReference type="EMBL" id="BGPR01000124">
    <property type="protein sequence ID" value="GBL96835.1"/>
    <property type="molecule type" value="Genomic_DNA"/>
</dbReference>
<proteinExistence type="predicted"/>
<organism evidence="1 2">
    <name type="scientific">Araneus ventricosus</name>
    <name type="common">Orbweaver spider</name>
    <name type="synonym">Epeira ventricosa</name>
    <dbReference type="NCBI Taxonomy" id="182803"/>
    <lineage>
        <taxon>Eukaryota</taxon>
        <taxon>Metazoa</taxon>
        <taxon>Ecdysozoa</taxon>
        <taxon>Arthropoda</taxon>
        <taxon>Chelicerata</taxon>
        <taxon>Arachnida</taxon>
        <taxon>Araneae</taxon>
        <taxon>Araneomorphae</taxon>
        <taxon>Entelegynae</taxon>
        <taxon>Araneoidea</taxon>
        <taxon>Araneidae</taxon>
        <taxon>Araneus</taxon>
    </lineage>
</organism>
<protein>
    <submittedName>
        <fullName evidence="1">Uncharacterized protein</fullName>
    </submittedName>
</protein>
<dbReference type="Proteomes" id="UP000499080">
    <property type="component" value="Unassembled WGS sequence"/>
</dbReference>
<accession>A0A4Y2BZB4</accession>
<sequence length="117" mass="13580">IMLVSSSSYLFKNKSGVAAGTKYDTDVLDANLEGYHEVTPHTTLTFDEPFKEFLIPALTEKIRPRWPNHRKVRNPISPKARHVWGLLQAKPDIVRQTPSRWCDAEVWCQLRCRPRHL</sequence>
<gene>
    <name evidence="1" type="ORF">AVEN_118956_1</name>
</gene>
<keyword evidence="2" id="KW-1185">Reference proteome</keyword>
<reference evidence="1 2" key="1">
    <citation type="journal article" date="2019" name="Sci. Rep.">
        <title>Orb-weaving spider Araneus ventricosus genome elucidates the spidroin gene catalogue.</title>
        <authorList>
            <person name="Kono N."/>
            <person name="Nakamura H."/>
            <person name="Ohtoshi R."/>
            <person name="Moran D.A.P."/>
            <person name="Shinohara A."/>
            <person name="Yoshida Y."/>
            <person name="Fujiwara M."/>
            <person name="Mori M."/>
            <person name="Tomita M."/>
            <person name="Arakawa K."/>
        </authorList>
    </citation>
    <scope>NUCLEOTIDE SEQUENCE [LARGE SCALE GENOMIC DNA]</scope>
</reference>